<proteinExistence type="predicted"/>
<organism evidence="2 3">
    <name type="scientific">Thalictrum thalictroides</name>
    <name type="common">Rue-anemone</name>
    <name type="synonym">Anemone thalictroides</name>
    <dbReference type="NCBI Taxonomy" id="46969"/>
    <lineage>
        <taxon>Eukaryota</taxon>
        <taxon>Viridiplantae</taxon>
        <taxon>Streptophyta</taxon>
        <taxon>Embryophyta</taxon>
        <taxon>Tracheophyta</taxon>
        <taxon>Spermatophyta</taxon>
        <taxon>Magnoliopsida</taxon>
        <taxon>Ranunculales</taxon>
        <taxon>Ranunculaceae</taxon>
        <taxon>Thalictroideae</taxon>
        <taxon>Thalictrum</taxon>
    </lineage>
</organism>
<gene>
    <name evidence="2" type="ORF">FRX31_020831</name>
</gene>
<sequence>MSTLCTLKSVGVFAFDFTLKLLVLHSWARDQDLWEQPPEALPVHLSTSSKNQEEKSATLFSSITALGVCYFIYKDVVKSLKSTQSDLQLATCS</sequence>
<protein>
    <submittedName>
        <fullName evidence="2">Uncharacterized protein</fullName>
    </submittedName>
</protein>
<name>A0A7J6VYB2_THATH</name>
<comment type="caution">
    <text evidence="2">The sequence shown here is derived from an EMBL/GenBank/DDBJ whole genome shotgun (WGS) entry which is preliminary data.</text>
</comment>
<keyword evidence="3" id="KW-1185">Reference proteome</keyword>
<dbReference type="Proteomes" id="UP000554482">
    <property type="component" value="Unassembled WGS sequence"/>
</dbReference>
<evidence type="ECO:0000313" key="3">
    <source>
        <dbReference type="Proteomes" id="UP000554482"/>
    </source>
</evidence>
<accession>A0A7J6VYB2</accession>
<feature type="signal peptide" evidence="1">
    <location>
        <begin position="1"/>
        <end position="28"/>
    </location>
</feature>
<evidence type="ECO:0000313" key="2">
    <source>
        <dbReference type="EMBL" id="KAF5189578.1"/>
    </source>
</evidence>
<keyword evidence="1" id="KW-0732">Signal</keyword>
<evidence type="ECO:0000256" key="1">
    <source>
        <dbReference type="SAM" id="SignalP"/>
    </source>
</evidence>
<reference evidence="2 3" key="1">
    <citation type="submission" date="2020-06" db="EMBL/GenBank/DDBJ databases">
        <title>Transcriptomic and genomic resources for Thalictrum thalictroides and T. hernandezii: Facilitating candidate gene discovery in an emerging model plant lineage.</title>
        <authorList>
            <person name="Arias T."/>
            <person name="Riano-Pachon D.M."/>
            <person name="Di Stilio V.S."/>
        </authorList>
    </citation>
    <scope>NUCLEOTIDE SEQUENCE [LARGE SCALE GENOMIC DNA]</scope>
    <source>
        <strain evidence="3">cv. WT478/WT964</strain>
        <tissue evidence="2">Leaves</tissue>
    </source>
</reference>
<dbReference type="EMBL" id="JABWDY010025273">
    <property type="protein sequence ID" value="KAF5189578.1"/>
    <property type="molecule type" value="Genomic_DNA"/>
</dbReference>
<dbReference type="AlphaFoldDB" id="A0A7J6VYB2"/>
<feature type="chain" id="PRO_5029657634" evidence="1">
    <location>
        <begin position="29"/>
        <end position="93"/>
    </location>
</feature>